<dbReference type="SUPFAM" id="SSF89550">
    <property type="entry name" value="PHP domain-like"/>
    <property type="match status" value="1"/>
</dbReference>
<dbReference type="SUPFAM" id="SSF52540">
    <property type="entry name" value="P-loop containing nucleoside triphosphate hydrolases"/>
    <property type="match status" value="1"/>
</dbReference>
<dbReference type="Gene3D" id="3.20.20.140">
    <property type="entry name" value="Metal-dependent hydrolases"/>
    <property type="match status" value="1"/>
</dbReference>
<evidence type="ECO:0000313" key="1">
    <source>
        <dbReference type="EMBL" id="KAA6328946.1"/>
    </source>
</evidence>
<sequence>MDTNTLFQNGSVWLRTDFHLHTRADKEFTYTGEENDFVNQYVNKLVEQNIRVGVITNHNKFDAGEYKAIVKKGRKEDIYVLPGVELSVNDGANGVHTLVVFDPNQWLADGNDYINQFITTNFIGKHNYENENGRSNHSLKETLLQLDKLNKNFFVIMAHVEQNSGLLNEFDGGRIIDLANDPLFRKSVIGFQKMRTNDLKNNLYTWLENKVPCFVEGSDPKSIDDIGKGEACFLKIGDFNFEAVKFALIDSIDRCSKESNHNPANSHIKSIAFQGGLLDGKQIYFSPELNNLIGIRGSGKSSILEIVRYALNIPFGSQAVDKDYKDDLIKHVLKSGGKAIVEIVDRHGILYKVERIYGQKEDIYKNDILQQGITLDAILQQPIYFGQKDLSSKNADFENDLVNKLIGSRLNNVQTRIEKQKTEIQRIINELKSFGNLSLLKKETETAKANAEYRLNLFKEKGVAEKLQLQTSFESDTNRLQNFKAGVDAYLNDLQGIIQNHEYSLNKELESKTNPEIFEEAKILASKLKTTIIQIKAIYSDVQKTEIGFTLVIDKLKAKKEELKEEFARIKREINIPELNPDDFIKINRELDTSKLKLIEIEKSESKRVELERLLNEAVNALDNLWYEKFNLLKAEVNKINEVGGKLFI</sequence>
<feature type="non-terminal residue" evidence="1">
    <location>
        <position position="649"/>
    </location>
</feature>
<dbReference type="InterPro" id="IPR027417">
    <property type="entry name" value="P-loop_NTPase"/>
</dbReference>
<reference evidence="1" key="1">
    <citation type="submission" date="2019-03" db="EMBL/GenBank/DDBJ databases">
        <title>Single cell metagenomics reveals metabolic interactions within the superorganism composed of flagellate Streblomastix strix and complex community of Bacteroidetes bacteria on its surface.</title>
        <authorList>
            <person name="Treitli S.C."/>
            <person name="Kolisko M."/>
            <person name="Husnik F."/>
            <person name="Keeling P."/>
            <person name="Hampl V."/>
        </authorList>
    </citation>
    <scope>NUCLEOTIDE SEQUENCE</scope>
    <source>
        <strain evidence="1">STM</strain>
    </source>
</reference>
<organism evidence="1">
    <name type="scientific">termite gut metagenome</name>
    <dbReference type="NCBI Taxonomy" id="433724"/>
    <lineage>
        <taxon>unclassified sequences</taxon>
        <taxon>metagenomes</taxon>
        <taxon>organismal metagenomes</taxon>
    </lineage>
</organism>
<proteinExistence type="predicted"/>
<accession>A0A5J4R4Q3</accession>
<dbReference type="Gene3D" id="3.40.50.300">
    <property type="entry name" value="P-loop containing nucleotide triphosphate hydrolases"/>
    <property type="match status" value="1"/>
</dbReference>
<protein>
    <recommendedName>
        <fullName evidence="2">Rad50/SbcC-type AAA domain-containing protein</fullName>
    </recommendedName>
</protein>
<dbReference type="EMBL" id="SNRY01001728">
    <property type="protein sequence ID" value="KAA6328946.1"/>
    <property type="molecule type" value="Genomic_DNA"/>
</dbReference>
<evidence type="ECO:0008006" key="2">
    <source>
        <dbReference type="Google" id="ProtNLM"/>
    </source>
</evidence>
<gene>
    <name evidence="1" type="ORF">EZS27_022206</name>
</gene>
<comment type="caution">
    <text evidence="1">The sequence shown here is derived from an EMBL/GenBank/DDBJ whole genome shotgun (WGS) entry which is preliminary data.</text>
</comment>
<name>A0A5J4R4Q3_9ZZZZ</name>
<dbReference type="InterPro" id="IPR016195">
    <property type="entry name" value="Pol/histidinol_Pase-like"/>
</dbReference>
<dbReference type="AlphaFoldDB" id="A0A5J4R4Q3"/>